<accession>A0ABW2CU46</accession>
<proteinExistence type="predicted"/>
<gene>
    <name evidence="1" type="ORF">ACFQKB_36575</name>
</gene>
<organism evidence="1 2">
    <name type="scientific">Actinomadura yumaensis</name>
    <dbReference type="NCBI Taxonomy" id="111807"/>
    <lineage>
        <taxon>Bacteria</taxon>
        <taxon>Bacillati</taxon>
        <taxon>Actinomycetota</taxon>
        <taxon>Actinomycetes</taxon>
        <taxon>Streptosporangiales</taxon>
        <taxon>Thermomonosporaceae</taxon>
        <taxon>Actinomadura</taxon>
    </lineage>
</organism>
<evidence type="ECO:0000313" key="1">
    <source>
        <dbReference type="EMBL" id="MFC6885322.1"/>
    </source>
</evidence>
<reference evidence="2" key="1">
    <citation type="journal article" date="2019" name="Int. J. Syst. Evol. Microbiol.">
        <title>The Global Catalogue of Microorganisms (GCM) 10K type strain sequencing project: providing services to taxonomists for standard genome sequencing and annotation.</title>
        <authorList>
            <consortium name="The Broad Institute Genomics Platform"/>
            <consortium name="The Broad Institute Genome Sequencing Center for Infectious Disease"/>
            <person name="Wu L."/>
            <person name="Ma J."/>
        </authorList>
    </citation>
    <scope>NUCLEOTIDE SEQUENCE [LARGE SCALE GENOMIC DNA]</scope>
    <source>
        <strain evidence="2">JCM 3369</strain>
    </source>
</reference>
<keyword evidence="2" id="KW-1185">Reference proteome</keyword>
<comment type="caution">
    <text evidence="1">The sequence shown here is derived from an EMBL/GenBank/DDBJ whole genome shotgun (WGS) entry which is preliminary data.</text>
</comment>
<dbReference type="RefSeq" id="WP_160825817.1">
    <property type="nucleotide sequence ID" value="NZ_JBHSXE010000001.1"/>
</dbReference>
<dbReference type="Proteomes" id="UP001596380">
    <property type="component" value="Unassembled WGS sequence"/>
</dbReference>
<evidence type="ECO:0000313" key="2">
    <source>
        <dbReference type="Proteomes" id="UP001596380"/>
    </source>
</evidence>
<sequence>MTVHEMAFEAFAPRVAWMDSAALVFDASGMSGAQRMGEACALCAKRYPAPRVIIGEFAAGERARACEECGPAVLASAATELAVGVLTRAAELYALTQPDVFGAVLAAAPLPHGRHREPLGDGCRSCSVMTAAAVAVARHLQATEPPVGAASLPPVIEDLDGAHAWLVAWAAEAPPVPVVAEVLAGARAELAELPLPEWLR</sequence>
<dbReference type="EMBL" id="JBHSXS010000036">
    <property type="protein sequence ID" value="MFC6885322.1"/>
    <property type="molecule type" value="Genomic_DNA"/>
</dbReference>
<name>A0ABW2CU46_9ACTN</name>
<protein>
    <submittedName>
        <fullName evidence="1">Uncharacterized protein</fullName>
    </submittedName>
</protein>